<evidence type="ECO:0000259" key="5">
    <source>
        <dbReference type="Pfam" id="PF00535"/>
    </source>
</evidence>
<comment type="similarity">
    <text evidence="1">Belongs to the glycosyltransferase 2 family.</text>
</comment>
<organism evidence="6">
    <name type="scientific">Streptococcus suis</name>
    <dbReference type="NCBI Taxonomy" id="1307"/>
    <lineage>
        <taxon>Bacteria</taxon>
        <taxon>Bacillati</taxon>
        <taxon>Bacillota</taxon>
        <taxon>Bacilli</taxon>
        <taxon>Lactobacillales</taxon>
        <taxon>Streptococcaceae</taxon>
        <taxon>Streptococcus</taxon>
    </lineage>
</organism>
<evidence type="ECO:0000256" key="1">
    <source>
        <dbReference type="ARBA" id="ARBA00006739"/>
    </source>
</evidence>
<keyword evidence="3 6" id="KW-0808">Transferase</keyword>
<dbReference type="InterPro" id="IPR050834">
    <property type="entry name" value="Glycosyltransf_2"/>
</dbReference>
<proteinExistence type="inferred from homology"/>
<name>A0A1P8VS58_STRSU</name>
<dbReference type="GO" id="GO:0016757">
    <property type="term" value="F:glycosyltransferase activity"/>
    <property type="evidence" value="ECO:0007669"/>
    <property type="project" value="UniProtKB-KW"/>
</dbReference>
<protein>
    <submittedName>
        <fullName evidence="6">Glycosyltransferase</fullName>
    </submittedName>
</protein>
<dbReference type="Gene3D" id="3.90.550.10">
    <property type="entry name" value="Spore Coat Polysaccharide Biosynthesis Protein SpsA, Chain A"/>
    <property type="match status" value="1"/>
</dbReference>
<keyword evidence="2" id="KW-0328">Glycosyltransferase</keyword>
<dbReference type="SUPFAM" id="SSF53448">
    <property type="entry name" value="Nucleotide-diphospho-sugar transferases"/>
    <property type="match status" value="1"/>
</dbReference>
<accession>A0A1P8VS58</accession>
<sequence length="272" mass="31559">MENYSVLISVYYKEKADFFREAMMSIANQTIKSNDVVLVCDGPLTEELEAVIQEMLIVFGENLTIYRLKKNIGLGNALNHGLGKCKNELVARMDSDDISLPNRIEMQLKLFQEQPELSVISGNVNEFIDTPEIITGTRKLPKDNYQIIKFSKLRNPFNHPAVMFKKTAVETVGGYSERFPLFEDYYLWNRMLMKGYIGTNIQEPIVLMRVPFDLYLRRGGIKYAKYSLDIYIWMLKIGWIGFLEFFTALIPRLIICVLPNKLRALIYNFIHV</sequence>
<feature type="transmembrane region" description="Helical" evidence="4">
    <location>
        <begin position="230"/>
        <end position="255"/>
    </location>
</feature>
<keyword evidence="4" id="KW-1133">Transmembrane helix</keyword>
<gene>
    <name evidence="6" type="primary">cpsI</name>
    <name evidence="6" type="ORF">1644050.seq-orf9</name>
</gene>
<keyword evidence="4" id="KW-0472">Membrane</keyword>
<dbReference type="Pfam" id="PF00535">
    <property type="entry name" value="Glycos_transf_2"/>
    <property type="match status" value="1"/>
</dbReference>
<evidence type="ECO:0000256" key="4">
    <source>
        <dbReference type="SAM" id="Phobius"/>
    </source>
</evidence>
<feature type="domain" description="Glycosyltransferase 2-like" evidence="5">
    <location>
        <begin position="5"/>
        <end position="161"/>
    </location>
</feature>
<evidence type="ECO:0000256" key="3">
    <source>
        <dbReference type="ARBA" id="ARBA00022679"/>
    </source>
</evidence>
<keyword evidence="4" id="KW-0812">Transmembrane</keyword>
<dbReference type="InterPro" id="IPR001173">
    <property type="entry name" value="Glyco_trans_2-like"/>
</dbReference>
<reference evidence="6" key="1">
    <citation type="submission" date="2017-01" db="EMBL/GenBank/DDBJ databases">
        <title>Genetic analysis of capsular polysaccharide synthesis gene clusters from non-serotypeable of Streptococcus suis.</title>
        <authorList>
            <person name="Qiu X."/>
            <person name="Zheng H."/>
        </authorList>
    </citation>
    <scope>NUCLEOTIDE SEQUENCE</scope>
    <source>
        <strain evidence="6">1644050</strain>
    </source>
</reference>
<dbReference type="PANTHER" id="PTHR43685:SF5">
    <property type="entry name" value="GLYCOSYLTRANSFERASE EPSE-RELATED"/>
    <property type="match status" value="1"/>
</dbReference>
<dbReference type="AlphaFoldDB" id="A0A1P8VS58"/>
<dbReference type="InterPro" id="IPR029044">
    <property type="entry name" value="Nucleotide-diphossugar_trans"/>
</dbReference>
<dbReference type="EMBL" id="KX870073">
    <property type="protein sequence ID" value="APZ79454.1"/>
    <property type="molecule type" value="Genomic_DNA"/>
</dbReference>
<evidence type="ECO:0000256" key="2">
    <source>
        <dbReference type="ARBA" id="ARBA00022676"/>
    </source>
</evidence>
<evidence type="ECO:0000313" key="6">
    <source>
        <dbReference type="EMBL" id="APZ79454.1"/>
    </source>
</evidence>
<dbReference type="PANTHER" id="PTHR43685">
    <property type="entry name" value="GLYCOSYLTRANSFERASE"/>
    <property type="match status" value="1"/>
</dbReference>